<dbReference type="InterPro" id="IPR012910">
    <property type="entry name" value="Plug_dom"/>
</dbReference>
<dbReference type="PANTHER" id="PTHR32552">
    <property type="entry name" value="FERRICHROME IRON RECEPTOR-RELATED"/>
    <property type="match status" value="1"/>
</dbReference>
<feature type="domain" description="TonB-dependent receptor plug" evidence="14">
    <location>
        <begin position="59"/>
        <end position="158"/>
    </location>
</feature>
<evidence type="ECO:0000256" key="12">
    <source>
        <dbReference type="SAM" id="SignalP"/>
    </source>
</evidence>
<dbReference type="InterPro" id="IPR036942">
    <property type="entry name" value="Beta-barrel_TonB_sf"/>
</dbReference>
<dbReference type="Gene3D" id="2.40.170.20">
    <property type="entry name" value="TonB-dependent receptor, beta-barrel domain"/>
    <property type="match status" value="1"/>
</dbReference>
<evidence type="ECO:0000256" key="3">
    <source>
        <dbReference type="ARBA" id="ARBA00022448"/>
    </source>
</evidence>
<feature type="domain" description="TonB-dependent receptor-like beta-barrel" evidence="13">
    <location>
        <begin position="231"/>
        <end position="666"/>
    </location>
</feature>
<keyword evidence="9 10" id="KW-0998">Cell outer membrane</keyword>
<keyword evidence="3 10" id="KW-0813">Transport</keyword>
<dbReference type="PROSITE" id="PS52016">
    <property type="entry name" value="TONB_DEPENDENT_REC_3"/>
    <property type="match status" value="1"/>
</dbReference>
<protein>
    <submittedName>
        <fullName evidence="15">TonB-dependent siderophore receptor</fullName>
    </submittedName>
</protein>
<dbReference type="Pfam" id="PF07715">
    <property type="entry name" value="Plug"/>
    <property type="match status" value="1"/>
</dbReference>
<dbReference type="PANTHER" id="PTHR32552:SF82">
    <property type="entry name" value="FCUA PROTEIN"/>
    <property type="match status" value="1"/>
</dbReference>
<evidence type="ECO:0000256" key="9">
    <source>
        <dbReference type="ARBA" id="ARBA00023237"/>
    </source>
</evidence>
<evidence type="ECO:0000256" key="5">
    <source>
        <dbReference type="ARBA" id="ARBA00022692"/>
    </source>
</evidence>
<organism evidence="15 16">
    <name type="scientific">Sphingomonas arantia</name>
    <dbReference type="NCBI Taxonomy" id="1460676"/>
    <lineage>
        <taxon>Bacteria</taxon>
        <taxon>Pseudomonadati</taxon>
        <taxon>Pseudomonadota</taxon>
        <taxon>Alphaproteobacteria</taxon>
        <taxon>Sphingomonadales</taxon>
        <taxon>Sphingomonadaceae</taxon>
        <taxon>Sphingomonas</taxon>
    </lineage>
</organism>
<evidence type="ECO:0000256" key="11">
    <source>
        <dbReference type="RuleBase" id="RU003357"/>
    </source>
</evidence>
<keyword evidence="12" id="KW-0732">Signal</keyword>
<dbReference type="SUPFAM" id="SSF56935">
    <property type="entry name" value="Porins"/>
    <property type="match status" value="1"/>
</dbReference>
<dbReference type="InterPro" id="IPR010105">
    <property type="entry name" value="TonB_sidphr_rcpt"/>
</dbReference>
<evidence type="ECO:0000256" key="7">
    <source>
        <dbReference type="ARBA" id="ARBA00023136"/>
    </source>
</evidence>
<accession>A0ABW4TUE3</accession>
<keyword evidence="8 15" id="KW-0675">Receptor</keyword>
<keyword evidence="16" id="KW-1185">Reference proteome</keyword>
<dbReference type="EMBL" id="JBHUGS010000002">
    <property type="protein sequence ID" value="MFD1950310.1"/>
    <property type="molecule type" value="Genomic_DNA"/>
</dbReference>
<comment type="caution">
    <text evidence="15">The sequence shown here is derived from an EMBL/GenBank/DDBJ whole genome shotgun (WGS) entry which is preliminary data.</text>
</comment>
<feature type="chain" id="PRO_5047423209" evidence="12">
    <location>
        <begin position="18"/>
        <end position="695"/>
    </location>
</feature>
<dbReference type="Proteomes" id="UP001597400">
    <property type="component" value="Unassembled WGS sequence"/>
</dbReference>
<proteinExistence type="inferred from homology"/>
<keyword evidence="4 10" id="KW-1134">Transmembrane beta strand</keyword>
<evidence type="ECO:0000259" key="13">
    <source>
        <dbReference type="Pfam" id="PF00593"/>
    </source>
</evidence>
<reference evidence="16" key="1">
    <citation type="journal article" date="2019" name="Int. J. Syst. Evol. Microbiol.">
        <title>The Global Catalogue of Microorganisms (GCM) 10K type strain sequencing project: providing services to taxonomists for standard genome sequencing and annotation.</title>
        <authorList>
            <consortium name="The Broad Institute Genomics Platform"/>
            <consortium name="The Broad Institute Genome Sequencing Center for Infectious Disease"/>
            <person name="Wu L."/>
            <person name="Ma J."/>
        </authorList>
    </citation>
    <scope>NUCLEOTIDE SEQUENCE [LARGE SCALE GENOMIC DNA]</scope>
    <source>
        <strain evidence="16">CGMCC 1.12702</strain>
    </source>
</reference>
<dbReference type="InterPro" id="IPR000531">
    <property type="entry name" value="Beta-barrel_TonB"/>
</dbReference>
<comment type="subcellular location">
    <subcellularLocation>
        <location evidence="1 10">Cell outer membrane</location>
        <topology evidence="1 10">Multi-pass membrane protein</topology>
    </subcellularLocation>
</comment>
<comment type="similarity">
    <text evidence="2 10 11">Belongs to the TonB-dependent receptor family.</text>
</comment>
<feature type="signal peptide" evidence="12">
    <location>
        <begin position="1"/>
        <end position="17"/>
    </location>
</feature>
<keyword evidence="5 10" id="KW-0812">Transmembrane</keyword>
<keyword evidence="7 10" id="KW-0472">Membrane</keyword>
<evidence type="ECO:0000256" key="1">
    <source>
        <dbReference type="ARBA" id="ARBA00004571"/>
    </source>
</evidence>
<dbReference type="InterPro" id="IPR037066">
    <property type="entry name" value="Plug_dom_sf"/>
</dbReference>
<dbReference type="RefSeq" id="WP_380928315.1">
    <property type="nucleotide sequence ID" value="NZ_JBHUGS010000002.1"/>
</dbReference>
<name>A0ABW4TUE3_9SPHN</name>
<dbReference type="InterPro" id="IPR039426">
    <property type="entry name" value="TonB-dep_rcpt-like"/>
</dbReference>
<sequence>MLSFMLAAAAAGSVASATSEQRASPRERPLDEEIVVTGAASGYDVDTVQVGSFRNRGVLDTPATVNVVNRSLLNDQGALGLDDALRNTPGVTQQTTSPFNSNTFLARGIAIDAQTNYRLNGGLPIVNFAPMPLEDKERVELLKGASALYYGIATPSGVVNLVTKRAGPRNVTAAYGIGDSEGGFGGGVDIGRRFGNERQFGVRLNAFSARTRSTTDGVGGDRQVLSGAFDWTAGDHLTVQADVEYYRRKGEEPGGITLPAAVRGVITLPAVPSPRQRYAPDGAPFTTQGLNAVARVDYRFAPGWSARVEGGIANAYRDRLIATLGTIDLATGAGRLTLTGTPDQFWQNRYVRAELAGGFMTGPVDHDLLIGVATTRQYRRDQRQVRYSPLAQNLYDPVAIDLASLVPATRTVNAGNTVTDTGAYVMDVMSLGKDIDIVAGVRGVSYRTQAGDADYTVHAATPTAALILHPTATTSLYASYIEGLESAGVAPDGTANVGETLGPARSRQWEIGARAKLLGVTASLSWFDIDRALAYTDAANVYVANGRANHRGIEGSILGAIGHGFDVALTGQYLDAVQKRTGSAALDGRRVLNAPRWSGSAFVQYRPSGWDRFAVNAGTYYTGARFADTANLARLPGFVTYSAGASYRLPLDDGRTLTLRVNGDNLTDRRYWATGGTTLYVGAARTVRMSASLEL</sequence>
<gene>
    <name evidence="15" type="ORF">ACFSGX_05975</name>
</gene>
<keyword evidence="6 11" id="KW-0798">TonB box</keyword>
<evidence type="ECO:0000256" key="2">
    <source>
        <dbReference type="ARBA" id="ARBA00009810"/>
    </source>
</evidence>
<dbReference type="Pfam" id="PF00593">
    <property type="entry name" value="TonB_dep_Rec_b-barrel"/>
    <property type="match status" value="1"/>
</dbReference>
<dbReference type="CDD" id="cd01347">
    <property type="entry name" value="ligand_gated_channel"/>
    <property type="match status" value="1"/>
</dbReference>
<evidence type="ECO:0000313" key="16">
    <source>
        <dbReference type="Proteomes" id="UP001597400"/>
    </source>
</evidence>
<evidence type="ECO:0000259" key="14">
    <source>
        <dbReference type="Pfam" id="PF07715"/>
    </source>
</evidence>
<dbReference type="Gene3D" id="2.170.130.10">
    <property type="entry name" value="TonB-dependent receptor, plug domain"/>
    <property type="match status" value="1"/>
</dbReference>
<evidence type="ECO:0000256" key="6">
    <source>
        <dbReference type="ARBA" id="ARBA00023077"/>
    </source>
</evidence>
<evidence type="ECO:0000256" key="4">
    <source>
        <dbReference type="ARBA" id="ARBA00022452"/>
    </source>
</evidence>
<evidence type="ECO:0000256" key="8">
    <source>
        <dbReference type="ARBA" id="ARBA00023170"/>
    </source>
</evidence>
<dbReference type="NCBIfam" id="TIGR01783">
    <property type="entry name" value="TonB-siderophor"/>
    <property type="match status" value="1"/>
</dbReference>
<evidence type="ECO:0000256" key="10">
    <source>
        <dbReference type="PROSITE-ProRule" id="PRU01360"/>
    </source>
</evidence>
<evidence type="ECO:0000313" key="15">
    <source>
        <dbReference type="EMBL" id="MFD1950310.1"/>
    </source>
</evidence>